<keyword evidence="7" id="KW-0732">Signal</keyword>
<evidence type="ECO:0000256" key="3">
    <source>
        <dbReference type="ARBA" id="ARBA00020552"/>
    </source>
</evidence>
<reference evidence="8 9" key="1">
    <citation type="submission" date="2020-08" db="EMBL/GenBank/DDBJ databases">
        <title>Genomic Encyclopedia of Type Strains, Phase IV (KMG-IV): sequencing the most valuable type-strain genomes for metagenomic binning, comparative biology and taxonomic classification.</title>
        <authorList>
            <person name="Goeker M."/>
        </authorList>
    </citation>
    <scope>NUCLEOTIDE SEQUENCE [LARGE SCALE GENOMIC DNA]</scope>
    <source>
        <strain evidence="8 9">DSM 100734</strain>
    </source>
</reference>
<proteinExistence type="inferred from homology"/>
<dbReference type="GO" id="GO:0030246">
    <property type="term" value="F:carbohydrate binding"/>
    <property type="evidence" value="ECO:0007669"/>
    <property type="project" value="UniProtKB-KW"/>
</dbReference>
<evidence type="ECO:0000256" key="2">
    <source>
        <dbReference type="ARBA" id="ARBA00010270"/>
    </source>
</evidence>
<evidence type="ECO:0000256" key="7">
    <source>
        <dbReference type="SAM" id="SignalP"/>
    </source>
</evidence>
<evidence type="ECO:0000256" key="5">
    <source>
        <dbReference type="ARBA" id="ARBA00022734"/>
    </source>
</evidence>
<keyword evidence="4" id="KW-1003">Cell membrane</keyword>
<name>A0A7W9YCP9_9HYPH</name>
<sequence>MQTISKIFSAISLSTIITLTSFGPSSAMPLPTVAPPQASNVEQVQYRHHDRRRYYRHHRGDRHYGRHYRRYDRHHHRRSRSNAGAIIGGLAAGAIIGGAIANSGSRSYGSSHTQWCANRYRTYRASDNTYVPRAGVRAQCRSPY</sequence>
<keyword evidence="4" id="KW-0472">Membrane</keyword>
<comment type="similarity">
    <text evidence="2">Belongs to the BA14k family.</text>
</comment>
<comment type="function">
    <text evidence="6">Has immunoglobulin-binding and hemagglutination properties, and can bind to mannose. Essential for virulence. May be involved in LPS biosynthesis or polysaccharide transport.</text>
</comment>
<comment type="subcellular location">
    <subcellularLocation>
        <location evidence="1">Membrane</location>
        <topology evidence="1">Single-pass membrane protein</topology>
    </subcellularLocation>
</comment>
<feature type="signal peptide" evidence="7">
    <location>
        <begin position="1"/>
        <end position="27"/>
    </location>
</feature>
<feature type="chain" id="PRO_5030981423" description="Lectin-like protein BA14k" evidence="7">
    <location>
        <begin position="28"/>
        <end position="144"/>
    </location>
</feature>
<evidence type="ECO:0000313" key="8">
    <source>
        <dbReference type="EMBL" id="MBB6166202.1"/>
    </source>
</evidence>
<dbReference type="Pfam" id="PF07886">
    <property type="entry name" value="BA14K"/>
    <property type="match status" value="1"/>
</dbReference>
<keyword evidence="9" id="KW-1185">Reference proteome</keyword>
<dbReference type="Proteomes" id="UP000547879">
    <property type="component" value="Unassembled WGS sequence"/>
</dbReference>
<evidence type="ECO:0000256" key="1">
    <source>
        <dbReference type="ARBA" id="ARBA00004167"/>
    </source>
</evidence>
<dbReference type="AlphaFoldDB" id="A0A7W9YCP9"/>
<dbReference type="GO" id="GO:0016020">
    <property type="term" value="C:membrane"/>
    <property type="evidence" value="ECO:0007669"/>
    <property type="project" value="UniProtKB-SubCell"/>
</dbReference>
<evidence type="ECO:0000313" key="9">
    <source>
        <dbReference type="Proteomes" id="UP000547879"/>
    </source>
</evidence>
<dbReference type="InterPro" id="IPR012413">
    <property type="entry name" value="BA14K"/>
</dbReference>
<gene>
    <name evidence="8" type="ORF">HNQ72_006053</name>
</gene>
<comment type="caution">
    <text evidence="8">The sequence shown here is derived from an EMBL/GenBank/DDBJ whole genome shotgun (WGS) entry which is preliminary data.</text>
</comment>
<dbReference type="EMBL" id="JACHEG010000016">
    <property type="protein sequence ID" value="MBB6166202.1"/>
    <property type="molecule type" value="Genomic_DNA"/>
</dbReference>
<evidence type="ECO:0000256" key="6">
    <source>
        <dbReference type="ARBA" id="ARBA00025321"/>
    </source>
</evidence>
<evidence type="ECO:0000256" key="4">
    <source>
        <dbReference type="ARBA" id="ARBA00022475"/>
    </source>
</evidence>
<accession>A0A7W9YCP9</accession>
<dbReference type="RefSeq" id="WP_183998110.1">
    <property type="nucleotide sequence ID" value="NZ_BMHW01000024.1"/>
</dbReference>
<keyword evidence="5" id="KW-0430">Lectin</keyword>
<organism evidence="8 9">
    <name type="scientific">Rhizobium wenxiniae</name>
    <dbReference type="NCBI Taxonomy" id="1737357"/>
    <lineage>
        <taxon>Bacteria</taxon>
        <taxon>Pseudomonadati</taxon>
        <taxon>Pseudomonadota</taxon>
        <taxon>Alphaproteobacteria</taxon>
        <taxon>Hyphomicrobiales</taxon>
        <taxon>Rhizobiaceae</taxon>
        <taxon>Rhizobium/Agrobacterium group</taxon>
        <taxon>Rhizobium</taxon>
    </lineage>
</organism>
<protein>
    <recommendedName>
        <fullName evidence="3">Lectin-like protein BA14k</fullName>
    </recommendedName>
</protein>